<feature type="coiled-coil region" evidence="1">
    <location>
        <begin position="48"/>
        <end position="75"/>
    </location>
</feature>
<dbReference type="AlphaFoldDB" id="A0A164NYJ1"/>
<sequence length="240" mass="26201">MKKAVGMVVVSVVAYLAVYNVASHGDAKKEKEQPVKEEVVSKKEETIKEDALKDTKKIENEIKEQQQQVEADKIETAVAPPVQETKKITAIGDSIMVGVTPYLKKSFPDITIDAVIGRQMSQGLGSLEAFKTQGTLGNYILIGLGTNGDFKKEQLVSMIQSLGAECKVVLVNTKVPRPWESTVNQKLNEIATTSPNVTLIDWYSASADHKEYFVSDGIHLSKTGMEAYTSLVVNGINGIK</sequence>
<evidence type="ECO:0000313" key="2">
    <source>
        <dbReference type="EMBL" id="KZD65998.1"/>
    </source>
</evidence>
<comment type="caution">
    <text evidence="2">The sequence shown here is derived from an EMBL/GenBank/DDBJ whole genome shotgun (WGS) entry which is preliminary data.</text>
</comment>
<keyword evidence="2" id="KW-0012">Acyltransferase</keyword>
<evidence type="ECO:0000313" key="3">
    <source>
        <dbReference type="Proteomes" id="UP000076482"/>
    </source>
</evidence>
<reference evidence="2 3" key="1">
    <citation type="submission" date="2015-09" db="EMBL/GenBank/DDBJ databases">
        <title>Bacillus cereus food isolates.</title>
        <authorList>
            <person name="Boekhorst J."/>
        </authorList>
    </citation>
    <scope>NUCLEOTIDE SEQUENCE [LARGE SCALE GENOMIC DNA]</scope>
    <source>
        <strain evidence="2 3">B4088</strain>
    </source>
</reference>
<dbReference type="CDD" id="cd01840">
    <property type="entry name" value="SGNH_hydrolase_yrhL_like"/>
    <property type="match status" value="1"/>
</dbReference>
<gene>
    <name evidence="2" type="ORF">B4088_2755</name>
</gene>
<dbReference type="Proteomes" id="UP000076482">
    <property type="component" value="Unassembled WGS sequence"/>
</dbReference>
<dbReference type="Gene3D" id="3.40.50.1110">
    <property type="entry name" value="SGNH hydrolase"/>
    <property type="match status" value="1"/>
</dbReference>
<dbReference type="SUPFAM" id="SSF52266">
    <property type="entry name" value="SGNH hydrolase"/>
    <property type="match status" value="1"/>
</dbReference>
<keyword evidence="1" id="KW-0175">Coiled coil</keyword>
<accession>A0A164NYJ1</accession>
<evidence type="ECO:0000256" key="1">
    <source>
        <dbReference type="SAM" id="Coils"/>
    </source>
</evidence>
<keyword evidence="2" id="KW-0808">Transferase</keyword>
<dbReference type="RefSeq" id="WP_063261222.1">
    <property type="nucleotide sequence ID" value="NZ_LJKE01000045.1"/>
</dbReference>
<dbReference type="PATRIC" id="fig|1396.535.peg.1797"/>
<protein>
    <submittedName>
        <fullName evidence="2">Lipopolysaccharide modification acyltransferase</fullName>
    </submittedName>
</protein>
<dbReference type="EMBL" id="LJKE01000045">
    <property type="protein sequence ID" value="KZD65998.1"/>
    <property type="molecule type" value="Genomic_DNA"/>
</dbReference>
<dbReference type="GO" id="GO:0016746">
    <property type="term" value="F:acyltransferase activity"/>
    <property type="evidence" value="ECO:0007669"/>
    <property type="project" value="UniProtKB-KW"/>
</dbReference>
<organism evidence="2 3">
    <name type="scientific">Bacillus cereus</name>
    <dbReference type="NCBI Taxonomy" id="1396"/>
    <lineage>
        <taxon>Bacteria</taxon>
        <taxon>Bacillati</taxon>
        <taxon>Bacillota</taxon>
        <taxon>Bacilli</taxon>
        <taxon>Bacillales</taxon>
        <taxon>Bacillaceae</taxon>
        <taxon>Bacillus</taxon>
        <taxon>Bacillus cereus group</taxon>
    </lineage>
</organism>
<dbReference type="InterPro" id="IPR036514">
    <property type="entry name" value="SGNH_hydro_sf"/>
</dbReference>
<name>A0A164NYJ1_BACCE</name>
<proteinExistence type="predicted"/>